<proteinExistence type="predicted"/>
<reference evidence="2" key="1">
    <citation type="journal article" date="2023" name="Mol. Phylogenet. Evol.">
        <title>Genome-scale phylogeny and comparative genomics of the fungal order Sordariales.</title>
        <authorList>
            <person name="Hensen N."/>
            <person name="Bonometti L."/>
            <person name="Westerberg I."/>
            <person name="Brannstrom I.O."/>
            <person name="Guillou S."/>
            <person name="Cros-Aarteil S."/>
            <person name="Calhoun S."/>
            <person name="Haridas S."/>
            <person name="Kuo A."/>
            <person name="Mondo S."/>
            <person name="Pangilinan J."/>
            <person name="Riley R."/>
            <person name="LaButti K."/>
            <person name="Andreopoulos B."/>
            <person name="Lipzen A."/>
            <person name="Chen C."/>
            <person name="Yan M."/>
            <person name="Daum C."/>
            <person name="Ng V."/>
            <person name="Clum A."/>
            <person name="Steindorff A."/>
            <person name="Ohm R.A."/>
            <person name="Martin F."/>
            <person name="Silar P."/>
            <person name="Natvig D.O."/>
            <person name="Lalanne C."/>
            <person name="Gautier V."/>
            <person name="Ament-Velasquez S.L."/>
            <person name="Kruys A."/>
            <person name="Hutchinson M.I."/>
            <person name="Powell A.J."/>
            <person name="Barry K."/>
            <person name="Miller A.N."/>
            <person name="Grigoriev I.V."/>
            <person name="Debuchy R."/>
            <person name="Gladieux P."/>
            <person name="Hiltunen Thoren M."/>
            <person name="Johannesson H."/>
        </authorList>
    </citation>
    <scope>NUCLEOTIDE SEQUENCE</scope>
    <source>
        <strain evidence="2">PSN324</strain>
    </source>
</reference>
<protein>
    <submittedName>
        <fullName evidence="2">Uncharacterized protein</fullName>
    </submittedName>
</protein>
<feature type="compositionally biased region" description="Basic residues" evidence="1">
    <location>
        <begin position="1"/>
        <end position="10"/>
    </location>
</feature>
<organism evidence="2 3">
    <name type="scientific">Cladorrhinum samala</name>
    <dbReference type="NCBI Taxonomy" id="585594"/>
    <lineage>
        <taxon>Eukaryota</taxon>
        <taxon>Fungi</taxon>
        <taxon>Dikarya</taxon>
        <taxon>Ascomycota</taxon>
        <taxon>Pezizomycotina</taxon>
        <taxon>Sordariomycetes</taxon>
        <taxon>Sordariomycetidae</taxon>
        <taxon>Sordariales</taxon>
        <taxon>Podosporaceae</taxon>
        <taxon>Cladorrhinum</taxon>
    </lineage>
</organism>
<accession>A0AAV9I0B4</accession>
<gene>
    <name evidence="2" type="ORF">QBC42DRAFT_282041</name>
</gene>
<comment type="caution">
    <text evidence="2">The sequence shown here is derived from an EMBL/GenBank/DDBJ whole genome shotgun (WGS) entry which is preliminary data.</text>
</comment>
<dbReference type="Proteomes" id="UP001321749">
    <property type="component" value="Unassembled WGS sequence"/>
</dbReference>
<dbReference type="AlphaFoldDB" id="A0AAV9I0B4"/>
<evidence type="ECO:0000256" key="1">
    <source>
        <dbReference type="SAM" id="MobiDB-lite"/>
    </source>
</evidence>
<evidence type="ECO:0000313" key="3">
    <source>
        <dbReference type="Proteomes" id="UP001321749"/>
    </source>
</evidence>
<keyword evidence="3" id="KW-1185">Reference proteome</keyword>
<reference evidence="2" key="2">
    <citation type="submission" date="2023-06" db="EMBL/GenBank/DDBJ databases">
        <authorList>
            <consortium name="Lawrence Berkeley National Laboratory"/>
            <person name="Mondo S.J."/>
            <person name="Hensen N."/>
            <person name="Bonometti L."/>
            <person name="Westerberg I."/>
            <person name="Brannstrom I.O."/>
            <person name="Guillou S."/>
            <person name="Cros-Aarteil S."/>
            <person name="Calhoun S."/>
            <person name="Haridas S."/>
            <person name="Kuo A."/>
            <person name="Pangilinan J."/>
            <person name="Riley R."/>
            <person name="Labutti K."/>
            <person name="Andreopoulos B."/>
            <person name="Lipzen A."/>
            <person name="Chen C."/>
            <person name="Yanf M."/>
            <person name="Daum C."/>
            <person name="Ng V."/>
            <person name="Clum A."/>
            <person name="Steindorff A."/>
            <person name="Ohm R."/>
            <person name="Martin F."/>
            <person name="Silar P."/>
            <person name="Natvig D."/>
            <person name="Lalanne C."/>
            <person name="Gautier V."/>
            <person name="Ament-Velasquez S.L."/>
            <person name="Kruys A."/>
            <person name="Hutchinson M.I."/>
            <person name="Powell A.J."/>
            <person name="Barry K."/>
            <person name="Miller A.N."/>
            <person name="Grigoriev I.V."/>
            <person name="Debuchy R."/>
            <person name="Gladieux P."/>
            <person name="Thoren M.H."/>
            <person name="Johannesson H."/>
        </authorList>
    </citation>
    <scope>NUCLEOTIDE SEQUENCE</scope>
    <source>
        <strain evidence="2">PSN324</strain>
    </source>
</reference>
<sequence length="222" mass="24197">MAYRTTKVHQRYIDDEDEGTCGCFGKSKSKSQPSRPYPPMARPQQIPFNTQSKKAPYYNATIPHSRSDGRKTGSHKPTPSPPALAPTAGHRTTAAQIKETHYNPSIKPSREIGAAAGMPRRQAAYREPPTPYPGGYRQQVGPSPAPALPSVFNPFSPEHEAAATTTVAAKITKVKPPPLAMNNMLKYQSPYVLTRDELKAGISPQSIIGRPRWSKAPTVSPV</sequence>
<dbReference type="EMBL" id="MU864930">
    <property type="protein sequence ID" value="KAK4466594.1"/>
    <property type="molecule type" value="Genomic_DNA"/>
</dbReference>
<name>A0AAV9I0B4_9PEZI</name>
<feature type="region of interest" description="Disordered" evidence="1">
    <location>
        <begin position="1"/>
        <end position="154"/>
    </location>
</feature>
<evidence type="ECO:0000313" key="2">
    <source>
        <dbReference type="EMBL" id="KAK4466594.1"/>
    </source>
</evidence>